<organism evidence="1 2">
    <name type="scientific">Rotaria magnacalcarata</name>
    <dbReference type="NCBI Taxonomy" id="392030"/>
    <lineage>
        <taxon>Eukaryota</taxon>
        <taxon>Metazoa</taxon>
        <taxon>Spiralia</taxon>
        <taxon>Gnathifera</taxon>
        <taxon>Rotifera</taxon>
        <taxon>Eurotatoria</taxon>
        <taxon>Bdelloidea</taxon>
        <taxon>Philodinida</taxon>
        <taxon>Philodinidae</taxon>
        <taxon>Rotaria</taxon>
    </lineage>
</organism>
<dbReference type="AlphaFoldDB" id="A0A8S3FE25"/>
<evidence type="ECO:0000313" key="2">
    <source>
        <dbReference type="Proteomes" id="UP000681967"/>
    </source>
</evidence>
<feature type="non-terminal residue" evidence="1">
    <location>
        <position position="1"/>
    </location>
</feature>
<dbReference type="InterPro" id="IPR052942">
    <property type="entry name" value="LPS_cholinephosphotransferase"/>
</dbReference>
<name>A0A8S3FE25_9BILA</name>
<sequence length="160" mass="18908">DHFRQRILLAMFHVWTHFADIHHIQYWTVYGTLVCYVQRRGLLPHDLDIGVLILVQNTENLIPFSDAYFSSSQGINFVAPNARFIHRELHLHIDIWPIYDYHPNQLRSTTKIIKTLTEYSRSYEWIPSPIEWTFPSKKCVFSEAFNTTDTPCINGTWAKI</sequence>
<dbReference type="PANTHER" id="PTHR43404:SF1">
    <property type="entry name" value="MNN4P"/>
    <property type="match status" value="1"/>
</dbReference>
<proteinExistence type="predicted"/>
<reference evidence="1" key="1">
    <citation type="submission" date="2021-02" db="EMBL/GenBank/DDBJ databases">
        <authorList>
            <person name="Nowell W R."/>
        </authorList>
    </citation>
    <scope>NUCLEOTIDE SEQUENCE</scope>
</reference>
<comment type="caution">
    <text evidence="1">The sequence shown here is derived from an EMBL/GenBank/DDBJ whole genome shotgun (WGS) entry which is preliminary data.</text>
</comment>
<protein>
    <submittedName>
        <fullName evidence="1">Uncharacterized protein</fullName>
    </submittedName>
</protein>
<accession>A0A8S3FE25</accession>
<evidence type="ECO:0000313" key="1">
    <source>
        <dbReference type="EMBL" id="CAF5114466.1"/>
    </source>
</evidence>
<gene>
    <name evidence="1" type="ORF">BYL167_LOCUS66170</name>
</gene>
<dbReference type="EMBL" id="CAJOBH010242595">
    <property type="protein sequence ID" value="CAF5114466.1"/>
    <property type="molecule type" value="Genomic_DNA"/>
</dbReference>
<dbReference type="Proteomes" id="UP000681967">
    <property type="component" value="Unassembled WGS sequence"/>
</dbReference>
<dbReference type="PANTHER" id="PTHR43404">
    <property type="entry name" value="LIPOPOLYSACCHARIDE CHOLINEPHOSPHOTRANSFERASE LICD"/>
    <property type="match status" value="1"/>
</dbReference>